<sequence length="759" mass="85607">MLRSDVNDLKNQSSEEETPEREILALRRRKSLYPQTLEQMKNIWPFAKPMPAGPEDTRKASVAVVVNFSLKTSGYEFVSRYTAELVSRLVRNGAKPVLLDLANEQRNDNTRIAVESLWPQGSIVYEQVEEPDVPPSYGPLARTASMAYRLYEWLKKRDFDAVHGPDNLGVLSLCLRARQQGIAFAKTRFVVHPADALLQKCLDEYQNLNNVLSLPRIYMESSSLEMADTVPVTGRYGLRRLLEAGINLRPGQVEHCPIPHDSKAAREQFQGVQSGEFRRVLCLPGVSRRGTALFCKALNRGFPGTSASFAVEFAVPDDYQKDLASYAKALLSGRSEQTVVRSVPDRRSLVRLLSENPDTLCVFPVIDEWNIYQLMDLAAAGLPLVAADQHKARDLLDEETAKHSTCAPLPDAIARHIREVLKGRACYARVQSEGDLPASWISPGEPKTSTEEQGEPPLVTVCLMHFERPHLLEQALASVENQVYTNLEVVLVDDGSLKKESIQKLEELKARFQEKGWNIIRQQNRFLGAARNTAAMEARGRYLYFLDDDNILKPHALETMIRVAEHMPADIVTALSDAFEGDTPPASDATASRRIIQIGDDLSYGIFRNSFGDSNALVRRSVFLELGGNTEDYAVGKDDQEFFARAVLSGCRLTIVPEALYWARQMSARLRTLHFNPRAGHVRVCRAYLPHVPPKLRPLLLLSTGLMEESFEGRDITLRGFILHKIKRFARTRFGAWLRFGILGPFLRWRRELRMKNIR</sequence>
<evidence type="ECO:0000313" key="4">
    <source>
        <dbReference type="EMBL" id="EFI34227.1"/>
    </source>
</evidence>
<dbReference type="AlphaFoldDB" id="D6SNA1"/>
<evidence type="ECO:0000259" key="2">
    <source>
        <dbReference type="Pfam" id="PF00535"/>
    </source>
</evidence>
<keyword evidence="5" id="KW-1185">Reference proteome</keyword>
<organism evidence="4 5">
    <name type="scientific">Desulfonatronospira thiodismutans ASO3-1</name>
    <dbReference type="NCBI Taxonomy" id="555779"/>
    <lineage>
        <taxon>Bacteria</taxon>
        <taxon>Pseudomonadati</taxon>
        <taxon>Thermodesulfobacteriota</taxon>
        <taxon>Desulfovibrionia</taxon>
        <taxon>Desulfovibrionales</taxon>
        <taxon>Desulfonatronovibrionaceae</taxon>
        <taxon>Desulfonatronospira</taxon>
    </lineage>
</organism>
<dbReference type="RefSeq" id="WP_008869555.1">
    <property type="nucleotide sequence ID" value="NZ_ACJN02000002.1"/>
</dbReference>
<gene>
    <name evidence="4" type="ORF">Dthio_PD1578</name>
</gene>
<feature type="domain" description="Glycosyltransferase subfamily 4-like N-terminal" evidence="3">
    <location>
        <begin position="78"/>
        <end position="246"/>
    </location>
</feature>
<dbReference type="Proteomes" id="UP000005496">
    <property type="component" value="Unassembled WGS sequence"/>
</dbReference>
<dbReference type="eggNOG" id="COG1216">
    <property type="taxonomic scope" value="Bacteria"/>
</dbReference>
<dbReference type="CDD" id="cd00761">
    <property type="entry name" value="Glyco_tranf_GTA_type"/>
    <property type="match status" value="1"/>
</dbReference>
<dbReference type="SUPFAM" id="SSF53448">
    <property type="entry name" value="Nucleotide-diphospho-sugar transferases"/>
    <property type="match status" value="1"/>
</dbReference>
<dbReference type="InterPro" id="IPR028098">
    <property type="entry name" value="Glyco_trans_4-like_N"/>
</dbReference>
<comment type="caution">
    <text evidence="4">The sequence shown here is derived from an EMBL/GenBank/DDBJ whole genome shotgun (WGS) entry which is preliminary data.</text>
</comment>
<dbReference type="PANTHER" id="PTHR22916">
    <property type="entry name" value="GLYCOSYLTRANSFERASE"/>
    <property type="match status" value="1"/>
</dbReference>
<dbReference type="InterPro" id="IPR001173">
    <property type="entry name" value="Glyco_trans_2-like"/>
</dbReference>
<evidence type="ECO:0000313" key="5">
    <source>
        <dbReference type="Proteomes" id="UP000005496"/>
    </source>
</evidence>
<dbReference type="OrthoDB" id="5450115at2"/>
<dbReference type="eggNOG" id="COG0438">
    <property type="taxonomic scope" value="Bacteria"/>
</dbReference>
<keyword evidence="4" id="KW-0808">Transferase</keyword>
<accession>D6SNA1</accession>
<dbReference type="Pfam" id="PF00535">
    <property type="entry name" value="Glycos_transf_2"/>
    <property type="match status" value="1"/>
</dbReference>
<feature type="region of interest" description="Disordered" evidence="1">
    <location>
        <begin position="1"/>
        <end position="21"/>
    </location>
</feature>
<name>D6SNA1_9BACT</name>
<reference evidence="4" key="1">
    <citation type="submission" date="2010-05" db="EMBL/GenBank/DDBJ databases">
        <title>The draft genome of Desulfonatronospira thiodismutans ASO3-1.</title>
        <authorList>
            <consortium name="US DOE Joint Genome Institute (JGI-PGF)"/>
            <person name="Lucas S."/>
            <person name="Copeland A."/>
            <person name="Lapidus A."/>
            <person name="Cheng J.-F."/>
            <person name="Bruce D."/>
            <person name="Goodwin L."/>
            <person name="Pitluck S."/>
            <person name="Chertkov O."/>
            <person name="Brettin T."/>
            <person name="Detter J.C."/>
            <person name="Han C."/>
            <person name="Land M.L."/>
            <person name="Hauser L."/>
            <person name="Kyrpides N."/>
            <person name="Mikhailova N."/>
            <person name="Muyzer G."/>
            <person name="Woyke T."/>
        </authorList>
    </citation>
    <scope>NUCLEOTIDE SEQUENCE [LARGE SCALE GENOMIC DNA]</scope>
    <source>
        <strain evidence="4">ASO3-1</strain>
    </source>
</reference>
<evidence type="ECO:0000259" key="3">
    <source>
        <dbReference type="Pfam" id="PF13579"/>
    </source>
</evidence>
<dbReference type="EMBL" id="ACJN02000002">
    <property type="protein sequence ID" value="EFI34227.1"/>
    <property type="molecule type" value="Genomic_DNA"/>
</dbReference>
<proteinExistence type="predicted"/>
<protein>
    <submittedName>
        <fullName evidence="4">Glycosyl transferase family 2</fullName>
    </submittedName>
</protein>
<dbReference type="GO" id="GO:0016758">
    <property type="term" value="F:hexosyltransferase activity"/>
    <property type="evidence" value="ECO:0007669"/>
    <property type="project" value="UniProtKB-ARBA"/>
</dbReference>
<evidence type="ECO:0000256" key="1">
    <source>
        <dbReference type="SAM" id="MobiDB-lite"/>
    </source>
</evidence>
<dbReference type="Gene3D" id="3.90.550.10">
    <property type="entry name" value="Spore Coat Polysaccharide Biosynthesis Protein SpsA, Chain A"/>
    <property type="match status" value="1"/>
</dbReference>
<dbReference type="InterPro" id="IPR029044">
    <property type="entry name" value="Nucleotide-diphossugar_trans"/>
</dbReference>
<feature type="domain" description="Glycosyltransferase 2-like" evidence="2">
    <location>
        <begin position="461"/>
        <end position="625"/>
    </location>
</feature>
<dbReference type="SUPFAM" id="SSF53756">
    <property type="entry name" value="UDP-Glycosyltransferase/glycogen phosphorylase"/>
    <property type="match status" value="1"/>
</dbReference>
<dbReference type="PANTHER" id="PTHR22916:SF30">
    <property type="entry name" value="IPT_TIG DOMAIN-CONTAINING PROTEIN"/>
    <property type="match status" value="1"/>
</dbReference>
<dbReference type="Pfam" id="PF13579">
    <property type="entry name" value="Glyco_trans_4_4"/>
    <property type="match status" value="1"/>
</dbReference>